<protein>
    <submittedName>
        <fullName evidence="1">Uncharacterized protein</fullName>
    </submittedName>
</protein>
<evidence type="ECO:0000313" key="1">
    <source>
        <dbReference type="EMBL" id="PMS32470.1"/>
    </source>
</evidence>
<name>A0ABX4VC22_9BURK</name>
<evidence type="ECO:0000313" key="2">
    <source>
        <dbReference type="Proteomes" id="UP000235659"/>
    </source>
</evidence>
<organism evidence="1 2">
    <name type="scientific">Paraburkholderia rhynchosiae</name>
    <dbReference type="NCBI Taxonomy" id="487049"/>
    <lineage>
        <taxon>Bacteria</taxon>
        <taxon>Pseudomonadati</taxon>
        <taxon>Pseudomonadota</taxon>
        <taxon>Betaproteobacteria</taxon>
        <taxon>Burkholderiales</taxon>
        <taxon>Burkholderiaceae</taxon>
        <taxon>Paraburkholderia</taxon>
    </lineage>
</organism>
<dbReference type="Proteomes" id="UP000235659">
    <property type="component" value="Unassembled WGS sequence"/>
</dbReference>
<dbReference type="SUPFAM" id="SSF51445">
    <property type="entry name" value="(Trans)glycosidases"/>
    <property type="match status" value="1"/>
</dbReference>
<proteinExistence type="predicted"/>
<sequence length="61" mass="6612">MEHETLSSHSPADTFTPPADSALWRKNFLLGAATASYQIEGAYADELGSVSRRFASPADRL</sequence>
<keyword evidence="2" id="KW-1185">Reference proteome</keyword>
<dbReference type="InterPro" id="IPR017853">
    <property type="entry name" value="GH"/>
</dbReference>
<comment type="caution">
    <text evidence="1">The sequence shown here is derived from an EMBL/GenBank/DDBJ whole genome shotgun (WGS) entry which is preliminary data.</text>
</comment>
<dbReference type="EMBL" id="PNXY01000004">
    <property type="protein sequence ID" value="PMS32470.1"/>
    <property type="molecule type" value="Genomic_DNA"/>
</dbReference>
<reference evidence="1 2" key="1">
    <citation type="submission" date="2018-01" db="EMBL/GenBank/DDBJ databases">
        <title>Whole genome analyses suggest that Burkholderia sensu lato contains two further novel genera in the rhizoxinica-symbiotica group Mycetohabitans gen. nov., and Trinickia gen. nov.: implications for the evolution of diazotrophy and nodulation in the Burkholderiaceae.</title>
        <authorList>
            <person name="Estrada-de los Santos P."/>
            <person name="Palmer M."/>
            <person name="Chavez-Ramirez B."/>
            <person name="Beukes C."/>
            <person name="Steenkamp E.T."/>
            <person name="Hirsch A.M."/>
            <person name="Manyaka P."/>
            <person name="Maluk M."/>
            <person name="Lafos M."/>
            <person name="Crook M."/>
            <person name="Gross E."/>
            <person name="Simon M.F."/>
            <person name="Bueno dos Reis Junior F."/>
            <person name="Poole P.S."/>
            <person name="Venter S.N."/>
            <person name="James E.K."/>
        </authorList>
    </citation>
    <scope>NUCLEOTIDE SEQUENCE [LARGE SCALE GENOMIC DNA]</scope>
    <source>
        <strain evidence="1 2">WSM 3937</strain>
    </source>
</reference>
<accession>A0ABX4VC22</accession>
<gene>
    <name evidence="1" type="ORF">C0Z16_07665</name>
</gene>